<organism evidence="1 2">
    <name type="scientific">Microbacterium phage MO526</name>
    <dbReference type="NCBI Taxonomy" id="3108092"/>
    <lineage>
        <taxon>Viruses</taxon>
        <taxon>Duplodnaviria</taxon>
        <taxon>Heunggongvirae</taxon>
        <taxon>Uroviricota</taxon>
        <taxon>Caudoviricetes</taxon>
        <taxon>Kutznervirinae</taxon>
        <taxon>Kozievirus</taxon>
        <taxon>Kozievirus MO526</taxon>
    </lineage>
</organism>
<reference evidence="1 2" key="1">
    <citation type="submission" date="2023-12" db="EMBL/GenBank/DDBJ databases">
        <authorList>
            <person name="Wang F."/>
            <person name="Yu X."/>
            <person name="Gao C."/>
        </authorList>
    </citation>
    <scope>NUCLEOTIDE SEQUENCE [LARGE SCALE GENOMIC DNA]</scope>
</reference>
<evidence type="ECO:0000313" key="1">
    <source>
        <dbReference type="EMBL" id="WQY99774.1"/>
    </source>
</evidence>
<keyword evidence="2" id="KW-1185">Reference proteome</keyword>
<dbReference type="EMBL" id="OR941552">
    <property type="protein sequence ID" value="WQY99774.1"/>
    <property type="molecule type" value="Genomic_DNA"/>
</dbReference>
<name>A0ABZ0ZX90_9CAUD</name>
<dbReference type="Proteomes" id="UP001325719">
    <property type="component" value="Segment"/>
</dbReference>
<sequence length="164" mass="17773">MTNRYPGITDEHAAAIVAREPFEGGQVRGYLAPDGAYIVGSPAAVNDDDEPRDLLAIYPDDTVEALRFTANAEPVLRILADARAEAVARAAGVTPPTTWQHSRKGPITGHLIGHDGTWARIRLAGDQRLRMYSRDDDGARDDEEIVTVRASFLSPEPTPAEVIS</sequence>
<evidence type="ECO:0000313" key="2">
    <source>
        <dbReference type="Proteomes" id="UP001325719"/>
    </source>
</evidence>
<proteinExistence type="predicted"/>
<accession>A0ABZ0ZX90</accession>
<protein>
    <submittedName>
        <fullName evidence="1">Uncharacterized protein</fullName>
    </submittedName>
</protein>